<comment type="cofactor">
    <cofactor evidence="11">
        <name>Co(2+)</name>
        <dbReference type="ChEBI" id="CHEBI:48828"/>
    </cofactor>
    <cofactor evidence="11">
        <name>Zn(2+)</name>
        <dbReference type="ChEBI" id="CHEBI:29105"/>
    </cofactor>
    <cofactor evidence="11">
        <name>Mn(2+)</name>
        <dbReference type="ChEBI" id="CHEBI:29035"/>
    </cofactor>
    <cofactor evidence="11">
        <name>Fe(2+)</name>
        <dbReference type="ChEBI" id="CHEBI:29033"/>
    </cofactor>
    <text evidence="11">Binds 2 divalent metal cations per subunit. Has a high-affinity and a low affinity metal-binding site. The true nature of the physiological cofactor is under debate. The enzyme is active with cobalt, zinc, manganese or divalent iron ions.</text>
</comment>
<dbReference type="OrthoDB" id="3209743at2759"/>
<keyword evidence="3 9" id="KW-0963">Cytoplasm</keyword>
<evidence type="ECO:0000313" key="14">
    <source>
        <dbReference type="Proteomes" id="UP000094455"/>
    </source>
</evidence>
<dbReference type="Pfam" id="PF15801">
    <property type="entry name" value="zf-C6H2"/>
    <property type="match status" value="1"/>
</dbReference>
<feature type="binding site" evidence="9">
    <location>
        <position position="205"/>
    </location>
    <ligand>
        <name>Zn(2+)</name>
        <dbReference type="ChEBI" id="CHEBI:29105"/>
        <label>3</label>
    </ligand>
</feature>
<dbReference type="GeneID" id="30178542"/>
<name>A0A1E3NGC4_9ASCO</name>
<dbReference type="GO" id="GO:0070006">
    <property type="term" value="F:metalloaminopeptidase activity"/>
    <property type="evidence" value="ECO:0007669"/>
    <property type="project" value="UniProtKB-UniRule"/>
</dbReference>
<evidence type="ECO:0000256" key="6">
    <source>
        <dbReference type="ARBA" id="ARBA00022771"/>
    </source>
</evidence>
<comment type="function">
    <text evidence="9 11">Cotranslationally removes the N-terminal methionine from nascent proteins. The N-terminal methionine is often cleaved when the second residue in the primary sequence is small and uncharged (Met-Ala-, Cys, Gly, Pro, Ser, Thr, or Val).</text>
</comment>
<dbReference type="InterPro" id="IPR000994">
    <property type="entry name" value="Pept_M24"/>
</dbReference>
<evidence type="ECO:0000256" key="5">
    <source>
        <dbReference type="ARBA" id="ARBA00022723"/>
    </source>
</evidence>
<keyword evidence="4 9" id="KW-0645">Protease</keyword>
<comment type="subcellular location">
    <subcellularLocation>
        <location evidence="1 9">Cytoplasm</location>
    </subcellularLocation>
</comment>
<dbReference type="GO" id="GO:0022626">
    <property type="term" value="C:cytosolic ribosome"/>
    <property type="evidence" value="ECO:0007669"/>
    <property type="project" value="EnsemblFungi"/>
</dbReference>
<feature type="binding site" evidence="9">
    <location>
        <position position="188"/>
    </location>
    <ligand>
        <name>a protein</name>
        <dbReference type="ChEBI" id="CHEBI:16541"/>
    </ligand>
    <ligandPart>
        <name>N-terminal L-methionine residue</name>
        <dbReference type="ChEBI" id="CHEBI:64731"/>
    </ligandPart>
</feature>
<dbReference type="PRINTS" id="PR00599">
    <property type="entry name" value="MAPEPTIDASE"/>
</dbReference>
<dbReference type="PANTHER" id="PTHR43330">
    <property type="entry name" value="METHIONINE AMINOPEPTIDASE"/>
    <property type="match status" value="1"/>
</dbReference>
<evidence type="ECO:0000313" key="13">
    <source>
        <dbReference type="EMBL" id="ODQ44618.1"/>
    </source>
</evidence>
<proteinExistence type="inferred from homology"/>
<dbReference type="CDD" id="cd01086">
    <property type="entry name" value="MetAP1"/>
    <property type="match status" value="1"/>
</dbReference>
<dbReference type="PANTHER" id="PTHR43330:SF7">
    <property type="entry name" value="METHIONINE AMINOPEPTIDASE 1"/>
    <property type="match status" value="1"/>
</dbReference>
<dbReference type="GO" id="GO:0004239">
    <property type="term" value="F:initiator methionyl aminopeptidase activity"/>
    <property type="evidence" value="ECO:0007669"/>
    <property type="project" value="UniProtKB-UniRule"/>
</dbReference>
<dbReference type="GO" id="GO:0008270">
    <property type="term" value="F:zinc ion binding"/>
    <property type="evidence" value="ECO:0007669"/>
    <property type="project" value="UniProtKB-KW"/>
</dbReference>
<comment type="cofactor">
    <cofactor evidence="9">
        <name>Zn(2+)</name>
        <dbReference type="ChEBI" id="CHEBI:29105"/>
    </cofactor>
    <cofactor evidence="9">
        <name>Co(2+)</name>
        <dbReference type="ChEBI" id="CHEBI:48828"/>
    </cofactor>
    <cofactor evidence="9">
        <name>Mn(2+)</name>
        <dbReference type="ChEBI" id="CHEBI:29035"/>
    </cofactor>
    <cofactor evidence="9">
        <name>Fe(2+)</name>
        <dbReference type="ChEBI" id="CHEBI:29033"/>
    </cofactor>
    <text evidence="9">Binds 2 divalent metal cations per subunit. Has a high-affinity and a low affinity metal-binding site. The true nature of the physiological cofactor is under debate. The enzyme is active with zinc, cobalt, manganese or divalent iron ions. Has high activity with zinc; zinc cofactor is transferred into the active site region by the ZNG1 zinc chaperone.</text>
</comment>
<dbReference type="HAMAP" id="MF_01974">
    <property type="entry name" value="MetAP_1"/>
    <property type="match status" value="1"/>
</dbReference>
<evidence type="ECO:0000256" key="11">
    <source>
        <dbReference type="RuleBase" id="RU003653"/>
    </source>
</evidence>
<evidence type="ECO:0000256" key="4">
    <source>
        <dbReference type="ARBA" id="ARBA00022670"/>
    </source>
</evidence>
<evidence type="ECO:0000259" key="12">
    <source>
        <dbReference type="PROSITE" id="PS52013"/>
    </source>
</evidence>
<feature type="binding site" evidence="9">
    <location>
        <position position="216"/>
    </location>
    <ligand>
        <name>Zn(2+)</name>
        <dbReference type="ChEBI" id="CHEBI:29105"/>
        <label>3</label>
    </ligand>
</feature>
<keyword evidence="2 9" id="KW-0031">Aminopeptidase</keyword>
<dbReference type="FunFam" id="3.90.230.10:FF:000010">
    <property type="entry name" value="Methionine aminopeptidase"/>
    <property type="match status" value="1"/>
</dbReference>
<reference evidence="13 14" key="1">
    <citation type="journal article" date="2016" name="Proc. Natl. Acad. Sci. U.S.A.">
        <title>Comparative genomics of biotechnologically important yeasts.</title>
        <authorList>
            <person name="Riley R."/>
            <person name="Haridas S."/>
            <person name="Wolfe K.H."/>
            <person name="Lopes M.R."/>
            <person name="Hittinger C.T."/>
            <person name="Goeker M."/>
            <person name="Salamov A.A."/>
            <person name="Wisecaver J.H."/>
            <person name="Long T.M."/>
            <person name="Calvey C.H."/>
            <person name="Aerts A.L."/>
            <person name="Barry K.W."/>
            <person name="Choi C."/>
            <person name="Clum A."/>
            <person name="Coughlan A.Y."/>
            <person name="Deshpande S."/>
            <person name="Douglass A.P."/>
            <person name="Hanson S.J."/>
            <person name="Klenk H.-P."/>
            <person name="LaButti K.M."/>
            <person name="Lapidus A."/>
            <person name="Lindquist E.A."/>
            <person name="Lipzen A.M."/>
            <person name="Meier-Kolthoff J.P."/>
            <person name="Ohm R.A."/>
            <person name="Otillar R.P."/>
            <person name="Pangilinan J.L."/>
            <person name="Peng Y."/>
            <person name="Rokas A."/>
            <person name="Rosa C.A."/>
            <person name="Scheuner C."/>
            <person name="Sibirny A.A."/>
            <person name="Slot J.C."/>
            <person name="Stielow J.B."/>
            <person name="Sun H."/>
            <person name="Kurtzman C.P."/>
            <person name="Blackwell M."/>
            <person name="Grigoriev I.V."/>
            <person name="Jeffries T.W."/>
        </authorList>
    </citation>
    <scope>NUCLEOTIDE SEQUENCE [LARGE SCALE GENOMIC DNA]</scope>
    <source>
        <strain evidence="13 14">NRRL Y-2026</strain>
    </source>
</reference>
<keyword evidence="7 9" id="KW-0378">Hydrolase</keyword>
<feature type="binding site" evidence="9">
    <location>
        <position position="315"/>
    </location>
    <ligand>
        <name>Zn(2+)</name>
        <dbReference type="ChEBI" id="CHEBI:29105"/>
        <label>4</label>
        <note>catalytic</note>
    </ligand>
</feature>
<dbReference type="EC" id="3.4.11.18" evidence="11"/>
<keyword evidence="8" id="KW-0862">Zinc</keyword>
<sequence length="374" mass="40986">MSAPATQRHCAAPNCGKVTTSNLKCPICLKAGLHEYFCNSTCFRGSFSQHKAIHAKAGVDSYNPFPEYDYRGTVKPAYPLTPTRAVPESIKRPDYALNGEPISELKNDRTNKIRVLNADEIEKMRHACKLGREVLDLAGAAVKPGVTTDEIDRIVHEATIERGAYPSPLNYFNYPKAVCTSVNEVICHGIPDKRKLEDGDIVNIDVSLYKDGFHADLNETYYVGQKARTNPDLVRLVETTRESLNNAIAAVKPGTPVREFGNIIQKHADANNVSVVRTYCGHGVGELFHCQPDIPHYAKNKAIGTCKPGICFTIEPMLNLGSYRDVMWPDGWTSTTADGKASAQFEHTLLVTEDGVEVLTARTASSPGGPVARI</sequence>
<feature type="domain" description="C6H2-type" evidence="12">
    <location>
        <begin position="7"/>
        <end position="61"/>
    </location>
</feature>
<protein>
    <recommendedName>
        <fullName evidence="11">Methionine aminopeptidase</fullName>
        <ecNumber evidence="11">3.4.11.18</ecNumber>
    </recommendedName>
</protein>
<organism evidence="13 14">
    <name type="scientific">Pichia membranifaciens NRRL Y-2026</name>
    <dbReference type="NCBI Taxonomy" id="763406"/>
    <lineage>
        <taxon>Eukaryota</taxon>
        <taxon>Fungi</taxon>
        <taxon>Dikarya</taxon>
        <taxon>Ascomycota</taxon>
        <taxon>Saccharomycotina</taxon>
        <taxon>Pichiomycetes</taxon>
        <taxon>Pichiales</taxon>
        <taxon>Pichiaceae</taxon>
        <taxon>Pichia</taxon>
    </lineage>
</organism>
<dbReference type="InterPro" id="IPR002467">
    <property type="entry name" value="Pept_M24A_MAP1"/>
</dbReference>
<dbReference type="NCBIfam" id="TIGR00500">
    <property type="entry name" value="met_pdase_I"/>
    <property type="match status" value="1"/>
</dbReference>
<evidence type="ECO:0000256" key="7">
    <source>
        <dbReference type="ARBA" id="ARBA00022801"/>
    </source>
</evidence>
<feature type="binding site" evidence="9">
    <location>
        <position position="346"/>
    </location>
    <ligand>
        <name>Zn(2+)</name>
        <dbReference type="ChEBI" id="CHEBI:29105"/>
        <label>4</label>
        <note>catalytic</note>
    </ligand>
</feature>
<dbReference type="SUPFAM" id="SSF55920">
    <property type="entry name" value="Creatinase/aminopeptidase"/>
    <property type="match status" value="1"/>
</dbReference>
<dbReference type="AlphaFoldDB" id="A0A1E3NGC4"/>
<evidence type="ECO:0000256" key="3">
    <source>
        <dbReference type="ARBA" id="ARBA00022490"/>
    </source>
</evidence>
<dbReference type="GO" id="GO:0003729">
    <property type="term" value="F:mRNA binding"/>
    <property type="evidence" value="ECO:0007669"/>
    <property type="project" value="EnsemblFungi"/>
</dbReference>
<evidence type="ECO:0000256" key="8">
    <source>
        <dbReference type="ARBA" id="ARBA00022833"/>
    </source>
</evidence>
<comment type="similarity">
    <text evidence="9 10">Belongs to the peptidase M24A family. Methionine aminopeptidase type 1 subfamily.</text>
</comment>
<comment type="catalytic activity">
    <reaction evidence="9 11">
        <text>Release of N-terminal amino acids, preferentially methionine, from peptides and arylamides.</text>
        <dbReference type="EC" id="3.4.11.18"/>
    </reaction>
</comment>
<dbReference type="PROSITE" id="PS52013">
    <property type="entry name" value="ZF_C6H2"/>
    <property type="match status" value="1"/>
</dbReference>
<keyword evidence="5 9" id="KW-0479">Metal-binding</keyword>
<evidence type="ECO:0000256" key="9">
    <source>
        <dbReference type="HAMAP-Rule" id="MF_03174"/>
    </source>
</evidence>
<dbReference type="InterPro" id="IPR036005">
    <property type="entry name" value="Creatinase/aminopeptidase-like"/>
</dbReference>
<feature type="binding site" evidence="9">
    <location>
        <position position="282"/>
    </location>
    <ligand>
        <name>Zn(2+)</name>
        <dbReference type="ChEBI" id="CHEBI:29105"/>
        <label>4</label>
        <note>catalytic</note>
    </ligand>
</feature>
<dbReference type="EMBL" id="KV454006">
    <property type="protein sequence ID" value="ODQ44618.1"/>
    <property type="molecule type" value="Genomic_DNA"/>
</dbReference>
<feature type="binding site" evidence="9">
    <location>
        <position position="289"/>
    </location>
    <ligand>
        <name>a protein</name>
        <dbReference type="ChEBI" id="CHEBI:16541"/>
    </ligand>
    <ligandPart>
        <name>N-terminal L-methionine residue</name>
        <dbReference type="ChEBI" id="CHEBI:64731"/>
    </ligandPart>
</feature>
<evidence type="ECO:0000256" key="10">
    <source>
        <dbReference type="PROSITE-ProRule" id="PRU01357"/>
    </source>
</evidence>
<accession>A0A1E3NGC4</accession>
<dbReference type="PROSITE" id="PS00680">
    <property type="entry name" value="MAP_1"/>
    <property type="match status" value="1"/>
</dbReference>
<dbReference type="RefSeq" id="XP_019015731.1">
    <property type="nucleotide sequence ID" value="XM_019161855.1"/>
</dbReference>
<dbReference type="STRING" id="763406.A0A1E3NGC4"/>
<comment type="subunit">
    <text evidence="9">Associates with the 60S ribosomal subunit of the 80S translational complex.</text>
</comment>
<evidence type="ECO:0000256" key="1">
    <source>
        <dbReference type="ARBA" id="ARBA00004496"/>
    </source>
</evidence>
<dbReference type="InterPro" id="IPR031615">
    <property type="entry name" value="Zfn-C6H2"/>
</dbReference>
<keyword evidence="6 10" id="KW-0863">Zinc-finger</keyword>
<gene>
    <name evidence="13" type="ORF">PICMEDRAFT_18032</name>
</gene>
<keyword evidence="14" id="KW-1185">Reference proteome</keyword>
<dbReference type="Gene3D" id="3.90.230.10">
    <property type="entry name" value="Creatinase/methionine aminopeptidase superfamily"/>
    <property type="match status" value="1"/>
</dbReference>
<evidence type="ECO:0000256" key="2">
    <source>
        <dbReference type="ARBA" id="ARBA00022438"/>
    </source>
</evidence>
<dbReference type="GO" id="GO:0010629">
    <property type="term" value="P:negative regulation of gene expression"/>
    <property type="evidence" value="ECO:0007669"/>
    <property type="project" value="EnsemblFungi"/>
</dbReference>
<dbReference type="Pfam" id="PF00557">
    <property type="entry name" value="Peptidase_M24"/>
    <property type="match status" value="1"/>
</dbReference>
<dbReference type="GO" id="GO:0016485">
    <property type="term" value="P:protein processing"/>
    <property type="evidence" value="ECO:0007669"/>
    <property type="project" value="EnsemblFungi"/>
</dbReference>
<feature type="binding site" evidence="9">
    <location>
        <position position="216"/>
    </location>
    <ligand>
        <name>Zn(2+)</name>
        <dbReference type="ChEBI" id="CHEBI:29105"/>
        <label>4</label>
        <note>catalytic</note>
    </ligand>
</feature>
<dbReference type="InterPro" id="IPR001714">
    <property type="entry name" value="Pept_M24_MAP"/>
</dbReference>
<dbReference type="Proteomes" id="UP000094455">
    <property type="component" value="Unassembled WGS sequence"/>
</dbReference>
<feature type="binding site" evidence="9">
    <location>
        <position position="346"/>
    </location>
    <ligand>
        <name>Zn(2+)</name>
        <dbReference type="ChEBI" id="CHEBI:29105"/>
        <label>3</label>
    </ligand>
</feature>